<organism evidence="1 2">
    <name type="scientific">Brassica napus</name>
    <name type="common">Rape</name>
    <dbReference type="NCBI Taxonomy" id="3708"/>
    <lineage>
        <taxon>Eukaryota</taxon>
        <taxon>Viridiplantae</taxon>
        <taxon>Streptophyta</taxon>
        <taxon>Embryophyta</taxon>
        <taxon>Tracheophyta</taxon>
        <taxon>Spermatophyta</taxon>
        <taxon>Magnoliopsida</taxon>
        <taxon>eudicotyledons</taxon>
        <taxon>Gunneridae</taxon>
        <taxon>Pentapetalae</taxon>
        <taxon>rosids</taxon>
        <taxon>malvids</taxon>
        <taxon>Brassicales</taxon>
        <taxon>Brassicaceae</taxon>
        <taxon>Brassiceae</taxon>
        <taxon>Brassica</taxon>
    </lineage>
</organism>
<sequence>MFATTSMAGAEGPSCCSVSLSAPSRSLFLLVPPLPPSASPSSILHPEKKQQREVYRMTRLDLNSSAAYGTASPPESSS</sequence>
<comment type="caution">
    <text evidence="1">The sequence shown here is derived from an EMBL/GenBank/DDBJ whole genome shotgun (WGS) entry which is preliminary data.</text>
</comment>
<name>A0ABQ7ZRN6_BRANA</name>
<reference evidence="1 2" key="1">
    <citation type="submission" date="2021-05" db="EMBL/GenBank/DDBJ databases">
        <title>Genome Assembly of Synthetic Allotetraploid Brassica napus Reveals Homoeologous Exchanges between Subgenomes.</title>
        <authorList>
            <person name="Davis J.T."/>
        </authorList>
    </citation>
    <scope>NUCLEOTIDE SEQUENCE [LARGE SCALE GENOMIC DNA]</scope>
    <source>
        <strain evidence="2">cv. Da-Ae</strain>
        <tissue evidence="1">Seedling</tissue>
    </source>
</reference>
<accession>A0ABQ7ZRN6</accession>
<keyword evidence="2" id="KW-1185">Reference proteome</keyword>
<proteinExistence type="predicted"/>
<evidence type="ECO:0000313" key="2">
    <source>
        <dbReference type="Proteomes" id="UP000824890"/>
    </source>
</evidence>
<dbReference type="Proteomes" id="UP000824890">
    <property type="component" value="Unassembled WGS sequence"/>
</dbReference>
<evidence type="ECO:0000313" key="1">
    <source>
        <dbReference type="EMBL" id="KAH0882881.1"/>
    </source>
</evidence>
<protein>
    <submittedName>
        <fullName evidence="1">Uncharacterized protein</fullName>
    </submittedName>
</protein>
<dbReference type="EMBL" id="JAGKQM010000014">
    <property type="protein sequence ID" value="KAH0882881.1"/>
    <property type="molecule type" value="Genomic_DNA"/>
</dbReference>
<gene>
    <name evidence="1" type="ORF">HID58_058977</name>
</gene>